<name>A0A7S6SXF0_9PHYC</name>
<accession>A0A7S6SXF0</accession>
<proteinExistence type="predicted"/>
<organism evidence="1">
    <name type="scientific">Bathycoccus sp. RCC716 virus 1</name>
    <dbReference type="NCBI Taxonomy" id="2530038"/>
    <lineage>
        <taxon>Viruses</taxon>
        <taxon>Varidnaviria</taxon>
        <taxon>Bamfordvirae</taxon>
        <taxon>Nucleocytoviricota</taxon>
        <taxon>Megaviricetes</taxon>
        <taxon>Algavirales</taxon>
        <taxon>Phycodnaviridae</taxon>
        <taxon>Prasinovirus</taxon>
    </lineage>
</organism>
<reference evidence="1" key="1">
    <citation type="submission" date="2019-02" db="EMBL/GenBank/DDBJ databases">
        <authorList>
            <person name="Bachy C."/>
            <person name="Yung C.-M."/>
            <person name="Roux S."/>
            <person name="Sullivan M.B."/>
            <person name="Worden A.Z."/>
        </authorList>
    </citation>
    <scope>NUCLEOTIDE SEQUENCE</scope>
    <source>
        <strain evidence="1">BII-V1</strain>
    </source>
</reference>
<dbReference type="EMBL" id="MK522034">
    <property type="protein sequence ID" value="QOR60243.1"/>
    <property type="molecule type" value="Genomic_DNA"/>
</dbReference>
<evidence type="ECO:0000313" key="1">
    <source>
        <dbReference type="EMBL" id="QOR60243.1"/>
    </source>
</evidence>
<protein>
    <submittedName>
        <fullName evidence="1">Uncharacterized protein</fullName>
    </submittedName>
</protein>
<sequence>MYTLYSSVCNLLGSKQKLTVDVSKSTNLQKKPTIKKDENDYVIAKNEADETIILEVPKKPKFRYSLY</sequence>